<dbReference type="InterPro" id="IPR036271">
    <property type="entry name" value="Tet_transcr_reg_TetR-rel_C_sf"/>
</dbReference>
<protein>
    <submittedName>
        <fullName evidence="6">TetR family transcriptional regulator</fullName>
    </submittedName>
</protein>
<dbReference type="InterPro" id="IPR001647">
    <property type="entry name" value="HTH_TetR"/>
</dbReference>
<keyword evidence="2 4" id="KW-0238">DNA-binding</keyword>
<keyword evidence="1" id="KW-0805">Transcription regulation</keyword>
<keyword evidence="7" id="KW-1185">Reference proteome</keyword>
<dbReference type="KEGG" id="acab:QRX50_12775"/>
<sequence>MVRRTDSRRRMLDSAAELFQAQGYHATGLTQLVAAGGAPKGSLYFHFPGGKEQLAAEAVRLSSERVADVLTAVVTAAPDPASAIDAVVDALAASLTESGFRRGCPLATVALEAAAESEPIREACQDGYADWHTRLAEYFTRSGLAADRAASLATVVLASIEGALLFAKTRRDIAPLRDIAAHLHTTVEREFS</sequence>
<gene>
    <name evidence="6" type="ORF">QRX50_12775</name>
</gene>
<accession>A0A9Y2IM61</accession>
<dbReference type="GO" id="GO:0003677">
    <property type="term" value="F:DNA binding"/>
    <property type="evidence" value="ECO:0007669"/>
    <property type="project" value="UniProtKB-UniRule"/>
</dbReference>
<dbReference type="Pfam" id="PF21993">
    <property type="entry name" value="TetR_C_13_2"/>
    <property type="match status" value="1"/>
</dbReference>
<dbReference type="InterPro" id="IPR009057">
    <property type="entry name" value="Homeodomain-like_sf"/>
</dbReference>
<evidence type="ECO:0000259" key="5">
    <source>
        <dbReference type="PROSITE" id="PS50977"/>
    </source>
</evidence>
<dbReference type="PROSITE" id="PS50977">
    <property type="entry name" value="HTH_TETR_2"/>
    <property type="match status" value="1"/>
</dbReference>
<dbReference type="AlphaFoldDB" id="A0A9Y2IM61"/>
<dbReference type="Proteomes" id="UP001236014">
    <property type="component" value="Chromosome"/>
</dbReference>
<dbReference type="PANTHER" id="PTHR47506">
    <property type="entry name" value="TRANSCRIPTIONAL REGULATORY PROTEIN"/>
    <property type="match status" value="1"/>
</dbReference>
<dbReference type="SUPFAM" id="SSF46689">
    <property type="entry name" value="Homeodomain-like"/>
    <property type="match status" value="1"/>
</dbReference>
<dbReference type="InterPro" id="IPR054156">
    <property type="entry name" value="YxaF_TetR_C"/>
</dbReference>
<organism evidence="6 7">
    <name type="scientific">Amycolatopsis carbonis</name>
    <dbReference type="NCBI Taxonomy" id="715471"/>
    <lineage>
        <taxon>Bacteria</taxon>
        <taxon>Bacillati</taxon>
        <taxon>Actinomycetota</taxon>
        <taxon>Actinomycetes</taxon>
        <taxon>Pseudonocardiales</taxon>
        <taxon>Pseudonocardiaceae</taxon>
        <taxon>Amycolatopsis</taxon>
    </lineage>
</organism>
<dbReference type="EMBL" id="CP127294">
    <property type="protein sequence ID" value="WIX81561.1"/>
    <property type="molecule type" value="Genomic_DNA"/>
</dbReference>
<dbReference type="Gene3D" id="1.10.357.10">
    <property type="entry name" value="Tetracycline Repressor, domain 2"/>
    <property type="match status" value="1"/>
</dbReference>
<name>A0A9Y2IM61_9PSEU</name>
<evidence type="ECO:0000256" key="2">
    <source>
        <dbReference type="ARBA" id="ARBA00023125"/>
    </source>
</evidence>
<proteinExistence type="predicted"/>
<dbReference type="Pfam" id="PF00440">
    <property type="entry name" value="TetR_N"/>
    <property type="match status" value="1"/>
</dbReference>
<feature type="DNA-binding region" description="H-T-H motif" evidence="4">
    <location>
        <begin position="28"/>
        <end position="47"/>
    </location>
</feature>
<dbReference type="SUPFAM" id="SSF48498">
    <property type="entry name" value="Tetracyclin repressor-like, C-terminal domain"/>
    <property type="match status" value="1"/>
</dbReference>
<dbReference type="PANTHER" id="PTHR47506:SF3">
    <property type="entry name" value="HTH-TYPE TRANSCRIPTIONAL REGULATOR LMRA"/>
    <property type="match status" value="1"/>
</dbReference>
<evidence type="ECO:0000256" key="4">
    <source>
        <dbReference type="PROSITE-ProRule" id="PRU00335"/>
    </source>
</evidence>
<dbReference type="RefSeq" id="WP_285972149.1">
    <property type="nucleotide sequence ID" value="NZ_CP127294.1"/>
</dbReference>
<reference evidence="6 7" key="1">
    <citation type="submission" date="2023-06" db="EMBL/GenBank/DDBJ databases">
        <authorList>
            <person name="Oyuntsetseg B."/>
            <person name="Kim S.B."/>
        </authorList>
    </citation>
    <scope>NUCLEOTIDE SEQUENCE [LARGE SCALE GENOMIC DNA]</scope>
    <source>
        <strain evidence="6 7">2-15</strain>
    </source>
</reference>
<feature type="domain" description="HTH tetR-type" evidence="5">
    <location>
        <begin position="5"/>
        <end position="65"/>
    </location>
</feature>
<evidence type="ECO:0000313" key="6">
    <source>
        <dbReference type="EMBL" id="WIX81561.1"/>
    </source>
</evidence>
<evidence type="ECO:0000313" key="7">
    <source>
        <dbReference type="Proteomes" id="UP001236014"/>
    </source>
</evidence>
<evidence type="ECO:0000256" key="3">
    <source>
        <dbReference type="ARBA" id="ARBA00023163"/>
    </source>
</evidence>
<dbReference type="PRINTS" id="PR00455">
    <property type="entry name" value="HTHTETR"/>
</dbReference>
<keyword evidence="3" id="KW-0804">Transcription</keyword>
<evidence type="ECO:0000256" key="1">
    <source>
        <dbReference type="ARBA" id="ARBA00023015"/>
    </source>
</evidence>